<protein>
    <submittedName>
        <fullName evidence="4">Glucan endo-1 3-beta-glucosidase 12</fullName>
    </submittedName>
</protein>
<gene>
    <name evidence="4" type="ORF">PHJA_002124800</name>
</gene>
<evidence type="ECO:0000259" key="3">
    <source>
        <dbReference type="SMART" id="SM00768"/>
    </source>
</evidence>
<feature type="signal peptide" evidence="2">
    <location>
        <begin position="1"/>
        <end position="19"/>
    </location>
</feature>
<dbReference type="InterPro" id="IPR044788">
    <property type="entry name" value="X8_dom_prot"/>
</dbReference>
<dbReference type="OrthoDB" id="2019109at2759"/>
<dbReference type="EMBL" id="BMAC01000589">
    <property type="protein sequence ID" value="GFP99807.1"/>
    <property type="molecule type" value="Genomic_DNA"/>
</dbReference>
<evidence type="ECO:0000256" key="1">
    <source>
        <dbReference type="ARBA" id="ARBA00022729"/>
    </source>
</evidence>
<feature type="chain" id="PRO_5032532972" evidence="2">
    <location>
        <begin position="20"/>
        <end position="122"/>
    </location>
</feature>
<organism evidence="4 5">
    <name type="scientific">Phtheirospermum japonicum</name>
    <dbReference type="NCBI Taxonomy" id="374723"/>
    <lineage>
        <taxon>Eukaryota</taxon>
        <taxon>Viridiplantae</taxon>
        <taxon>Streptophyta</taxon>
        <taxon>Embryophyta</taxon>
        <taxon>Tracheophyta</taxon>
        <taxon>Spermatophyta</taxon>
        <taxon>Magnoliopsida</taxon>
        <taxon>eudicotyledons</taxon>
        <taxon>Gunneridae</taxon>
        <taxon>Pentapetalae</taxon>
        <taxon>asterids</taxon>
        <taxon>lamiids</taxon>
        <taxon>Lamiales</taxon>
        <taxon>Orobanchaceae</taxon>
        <taxon>Orobanchaceae incertae sedis</taxon>
        <taxon>Phtheirospermum</taxon>
    </lineage>
</organism>
<dbReference type="Gene3D" id="1.20.58.1040">
    <property type="match status" value="1"/>
</dbReference>
<reference evidence="4" key="1">
    <citation type="submission" date="2020-07" db="EMBL/GenBank/DDBJ databases">
        <title>Ethylene signaling mediates host invasion by parasitic plants.</title>
        <authorList>
            <person name="Yoshida S."/>
        </authorList>
    </citation>
    <scope>NUCLEOTIDE SEQUENCE</scope>
    <source>
        <strain evidence="4">Okayama</strain>
    </source>
</reference>
<dbReference type="SMART" id="SM00768">
    <property type="entry name" value="X8"/>
    <property type="match status" value="1"/>
</dbReference>
<dbReference type="PANTHER" id="PTHR31044:SF35">
    <property type="entry name" value="GLUCAN ENDO-1,3-BETA-GLUCOSIDASE 4-LIKE"/>
    <property type="match status" value="1"/>
</dbReference>
<dbReference type="PANTHER" id="PTHR31044">
    <property type="entry name" value="BETA-1,3 GLUCANASE"/>
    <property type="match status" value="1"/>
</dbReference>
<accession>A0A830CGG9</accession>
<dbReference type="AlphaFoldDB" id="A0A830CGG9"/>
<evidence type="ECO:0000313" key="4">
    <source>
        <dbReference type="EMBL" id="GFP99807.1"/>
    </source>
</evidence>
<dbReference type="Proteomes" id="UP000653305">
    <property type="component" value="Unassembled WGS sequence"/>
</dbReference>
<dbReference type="Pfam" id="PF07983">
    <property type="entry name" value="X8"/>
    <property type="match status" value="1"/>
</dbReference>
<dbReference type="InterPro" id="IPR012946">
    <property type="entry name" value="X8"/>
</dbReference>
<evidence type="ECO:0000256" key="2">
    <source>
        <dbReference type="SAM" id="SignalP"/>
    </source>
</evidence>
<sequence length="122" mass="13603">MILAKITLAFIFIFRISQASPGAQASYWNEYCVADVQATDGMLQEALDWACAHGADCTMAQPDNACFEPNTLMHHASYAFNSYYQKNKHNNSASCYFKTAAVLNASDPSKKLQTHIYFEFGV</sequence>
<evidence type="ECO:0000313" key="5">
    <source>
        <dbReference type="Proteomes" id="UP000653305"/>
    </source>
</evidence>
<name>A0A830CGG9_9LAMI</name>
<keyword evidence="1 2" id="KW-0732">Signal</keyword>
<proteinExistence type="predicted"/>
<feature type="domain" description="X8" evidence="3">
    <location>
        <begin position="30"/>
        <end position="112"/>
    </location>
</feature>
<dbReference type="GO" id="GO:0009506">
    <property type="term" value="C:plasmodesma"/>
    <property type="evidence" value="ECO:0007669"/>
    <property type="project" value="UniProtKB-ARBA"/>
</dbReference>
<keyword evidence="5" id="KW-1185">Reference proteome</keyword>
<comment type="caution">
    <text evidence="4">The sequence shown here is derived from an EMBL/GenBank/DDBJ whole genome shotgun (WGS) entry which is preliminary data.</text>
</comment>